<keyword evidence="8" id="KW-0175">Coiled coil</keyword>
<evidence type="ECO:0000256" key="5">
    <source>
        <dbReference type="ARBA" id="ARBA00022776"/>
    </source>
</evidence>
<keyword evidence="5" id="KW-0498">Mitosis</keyword>
<reference evidence="10" key="1">
    <citation type="submission" date="2021-11" db="EMBL/GenBank/DDBJ databases">
        <authorList>
            <person name="Herlambang A."/>
            <person name="Guo Y."/>
            <person name="Takashima Y."/>
            <person name="Nishizawa T."/>
        </authorList>
    </citation>
    <scope>NUCLEOTIDE SEQUENCE</scope>
    <source>
        <strain evidence="10">E1425</strain>
    </source>
</reference>
<sequence>MEHEARQAEMLHVKLNERVSSLESDRRFLYEQKKSLMQKLQTMESEGLESKATTTDIISGLREENIRIKEQLSQLQERSRATESELSHKVRTLTASISYQQETLSQTQGDSASQSSLAELKHRQLTEAQGQIADLEDQIRQLRSSIHGQDDVARVQRELKTQVAYIKQLEGTSRQLTAENRHFKDLYRNAEVLKEEKASLEQRLKMQDELRTKCARLEVENEMLSKEKEQWTVFLESKDSTGFGSPGELVKTLAIIRATASSLSAEKNELEKTLKEQTTHIQLLETNVDNLQQALVEKDEACKKQAARARQQERIKDLALRQVESLKEQLKSYDTEEAQLMGGSYDNQKKVRIEHLEAQVQELLAQLEKVGHAGGHAGGHAADDISAGGLDLLRSIEAQRATSFNQILEEKQKILQAKLELEEGLDYLRKENASLEAAVSKYQIATEAGSLAPMALKTPQQADASSTQNARQQQILEELEKENEELIQLVADLRPSSASRAADTTVDADGDTEVPLQDESLIPRSSYIRIKGHRDRLVQDMRDRTKREKRLQKSWALKAEEFRTVVDSLLGYKMHFLDNGQVELVSVYEPEQDQAFVFNLKSHNGAMTWRSTSGNLQRKHGETLERSVHEFGECVPAFLSQVTLNLVKEQHEQAVLRGESLAGKGPARAGNVGVSEPQGPLDSEESESQSRGLVFDESDSEKEDNGMAVDS</sequence>
<proteinExistence type="inferred from homology"/>
<evidence type="ECO:0000256" key="1">
    <source>
        <dbReference type="ARBA" id="ARBA00004123"/>
    </source>
</evidence>
<dbReference type="GO" id="GO:0051301">
    <property type="term" value="P:cell division"/>
    <property type="evidence" value="ECO:0007669"/>
    <property type="project" value="UniProtKB-KW"/>
</dbReference>
<evidence type="ECO:0000313" key="11">
    <source>
        <dbReference type="Proteomes" id="UP000827284"/>
    </source>
</evidence>
<keyword evidence="4" id="KW-0132">Cell division</keyword>
<dbReference type="OrthoDB" id="331602at2759"/>
<evidence type="ECO:0000313" key="10">
    <source>
        <dbReference type="EMBL" id="GJJ74311.1"/>
    </source>
</evidence>
<dbReference type="AlphaFoldDB" id="A0A9P3HCX9"/>
<evidence type="ECO:0000256" key="9">
    <source>
        <dbReference type="SAM" id="MobiDB-lite"/>
    </source>
</evidence>
<keyword evidence="6" id="KW-0539">Nucleus</keyword>
<evidence type="ECO:0000256" key="6">
    <source>
        <dbReference type="ARBA" id="ARBA00023242"/>
    </source>
</evidence>
<protein>
    <recommendedName>
        <fullName evidence="3">Spindle assembly checkpoint component MAD1</fullName>
    </recommendedName>
</protein>
<reference evidence="10" key="2">
    <citation type="journal article" date="2022" name="Microbiol. Resour. Announc.">
        <title>Whole-Genome Sequence of Entomortierella parvispora E1425, a Mucoromycotan Fungus Associated with Burkholderiaceae-Related Endosymbiotic Bacteria.</title>
        <authorList>
            <person name="Herlambang A."/>
            <person name="Guo Y."/>
            <person name="Takashima Y."/>
            <person name="Narisawa K."/>
            <person name="Ohta H."/>
            <person name="Nishizawa T."/>
        </authorList>
    </citation>
    <scope>NUCLEOTIDE SEQUENCE</scope>
    <source>
        <strain evidence="10">E1425</strain>
    </source>
</reference>
<dbReference type="PANTHER" id="PTHR23168">
    <property type="entry name" value="MITOTIC SPINDLE ASSEMBLY CHECKPOINT PROTEIN MAD1 MITOTIC ARREST DEFICIENT-LIKE PROTEIN 1"/>
    <property type="match status" value="1"/>
</dbReference>
<dbReference type="PANTHER" id="PTHR23168:SF0">
    <property type="entry name" value="MITOTIC SPINDLE ASSEMBLY CHECKPOINT PROTEIN MAD1"/>
    <property type="match status" value="1"/>
</dbReference>
<feature type="coiled-coil region" evidence="8">
    <location>
        <begin position="5"/>
        <end position="85"/>
    </location>
</feature>
<dbReference type="Proteomes" id="UP000827284">
    <property type="component" value="Unassembled WGS sequence"/>
</dbReference>
<organism evidence="10 11">
    <name type="scientific">Entomortierella parvispora</name>
    <dbReference type="NCBI Taxonomy" id="205924"/>
    <lineage>
        <taxon>Eukaryota</taxon>
        <taxon>Fungi</taxon>
        <taxon>Fungi incertae sedis</taxon>
        <taxon>Mucoromycota</taxon>
        <taxon>Mortierellomycotina</taxon>
        <taxon>Mortierellomycetes</taxon>
        <taxon>Mortierellales</taxon>
        <taxon>Mortierellaceae</taxon>
        <taxon>Entomortierella</taxon>
    </lineage>
</organism>
<feature type="coiled-coil region" evidence="8">
    <location>
        <begin position="462"/>
        <end position="496"/>
    </location>
</feature>
<accession>A0A9P3HCX9</accession>
<dbReference type="InterPro" id="IPR008672">
    <property type="entry name" value="Mad1"/>
</dbReference>
<name>A0A9P3HCX9_9FUNG</name>
<gene>
    <name evidence="10" type="ORF">EMPS_06669</name>
</gene>
<evidence type="ECO:0000256" key="4">
    <source>
        <dbReference type="ARBA" id="ARBA00022618"/>
    </source>
</evidence>
<dbReference type="Pfam" id="PF05557">
    <property type="entry name" value="MAD"/>
    <property type="match status" value="1"/>
</dbReference>
<dbReference type="GO" id="GO:0005635">
    <property type="term" value="C:nuclear envelope"/>
    <property type="evidence" value="ECO:0007669"/>
    <property type="project" value="TreeGrafter"/>
</dbReference>
<dbReference type="Gene3D" id="3.30.457.60">
    <property type="match status" value="1"/>
</dbReference>
<evidence type="ECO:0000256" key="2">
    <source>
        <dbReference type="ARBA" id="ARBA00008029"/>
    </source>
</evidence>
<comment type="similarity">
    <text evidence="2">Belongs to the MAD1 family.</text>
</comment>
<feature type="coiled-coil region" evidence="8">
    <location>
        <begin position="183"/>
        <end position="227"/>
    </location>
</feature>
<evidence type="ECO:0000256" key="3">
    <source>
        <dbReference type="ARBA" id="ARBA00022019"/>
    </source>
</evidence>
<dbReference type="GO" id="GO:0007094">
    <property type="term" value="P:mitotic spindle assembly checkpoint signaling"/>
    <property type="evidence" value="ECO:0007669"/>
    <property type="project" value="InterPro"/>
</dbReference>
<evidence type="ECO:0000256" key="8">
    <source>
        <dbReference type="SAM" id="Coils"/>
    </source>
</evidence>
<dbReference type="EMBL" id="BQFW01000008">
    <property type="protein sequence ID" value="GJJ74311.1"/>
    <property type="molecule type" value="Genomic_DNA"/>
</dbReference>
<dbReference type="GO" id="GO:0072686">
    <property type="term" value="C:mitotic spindle"/>
    <property type="evidence" value="ECO:0007669"/>
    <property type="project" value="TreeGrafter"/>
</dbReference>
<feature type="coiled-coil region" evidence="8">
    <location>
        <begin position="253"/>
        <end position="373"/>
    </location>
</feature>
<keyword evidence="11" id="KW-1185">Reference proteome</keyword>
<dbReference type="GO" id="GO:0000776">
    <property type="term" value="C:kinetochore"/>
    <property type="evidence" value="ECO:0007669"/>
    <property type="project" value="TreeGrafter"/>
</dbReference>
<comment type="subcellular location">
    <subcellularLocation>
        <location evidence="1">Nucleus</location>
    </subcellularLocation>
</comment>
<feature type="coiled-coil region" evidence="8">
    <location>
        <begin position="118"/>
        <end position="145"/>
    </location>
</feature>
<evidence type="ECO:0000256" key="7">
    <source>
        <dbReference type="ARBA" id="ARBA00023306"/>
    </source>
</evidence>
<feature type="region of interest" description="Disordered" evidence="9">
    <location>
        <begin position="659"/>
        <end position="711"/>
    </location>
</feature>
<keyword evidence="7" id="KW-0131">Cell cycle</keyword>
<comment type="caution">
    <text evidence="10">The sequence shown here is derived from an EMBL/GenBank/DDBJ whole genome shotgun (WGS) entry which is preliminary data.</text>
</comment>
<dbReference type="GO" id="GO:0051315">
    <property type="term" value="P:attachment of mitotic spindle microtubules to kinetochore"/>
    <property type="evidence" value="ECO:0007669"/>
    <property type="project" value="TreeGrafter"/>
</dbReference>